<reference evidence="2" key="1">
    <citation type="journal article" date="2024" name="IScience">
        <title>Strigolactones Initiate the Formation of Haustorium-like Structures in Castilleja.</title>
        <authorList>
            <person name="Buerger M."/>
            <person name="Peterson D."/>
            <person name="Chory J."/>
        </authorList>
    </citation>
    <scope>NUCLEOTIDE SEQUENCE [LARGE SCALE GENOMIC DNA]</scope>
</reference>
<dbReference type="AlphaFoldDB" id="A0ABD3CTJ5"/>
<evidence type="ECO:0000313" key="1">
    <source>
        <dbReference type="EMBL" id="KAL3632812.1"/>
    </source>
</evidence>
<proteinExistence type="predicted"/>
<organism evidence="1 2">
    <name type="scientific">Castilleja foliolosa</name>
    <dbReference type="NCBI Taxonomy" id="1961234"/>
    <lineage>
        <taxon>Eukaryota</taxon>
        <taxon>Viridiplantae</taxon>
        <taxon>Streptophyta</taxon>
        <taxon>Embryophyta</taxon>
        <taxon>Tracheophyta</taxon>
        <taxon>Spermatophyta</taxon>
        <taxon>Magnoliopsida</taxon>
        <taxon>eudicotyledons</taxon>
        <taxon>Gunneridae</taxon>
        <taxon>Pentapetalae</taxon>
        <taxon>asterids</taxon>
        <taxon>lamiids</taxon>
        <taxon>Lamiales</taxon>
        <taxon>Orobanchaceae</taxon>
        <taxon>Pedicularideae</taxon>
        <taxon>Castillejinae</taxon>
        <taxon>Castilleja</taxon>
    </lineage>
</organism>
<evidence type="ECO:0000313" key="2">
    <source>
        <dbReference type="Proteomes" id="UP001632038"/>
    </source>
</evidence>
<gene>
    <name evidence="1" type="ORF">CASFOL_025796</name>
</gene>
<dbReference type="Proteomes" id="UP001632038">
    <property type="component" value="Unassembled WGS sequence"/>
</dbReference>
<dbReference type="EMBL" id="JAVIJP010000032">
    <property type="protein sequence ID" value="KAL3632812.1"/>
    <property type="molecule type" value="Genomic_DNA"/>
</dbReference>
<protein>
    <submittedName>
        <fullName evidence="1">Uncharacterized protein</fullName>
    </submittedName>
</protein>
<accession>A0ABD3CTJ5</accession>
<keyword evidence="2" id="KW-1185">Reference proteome</keyword>
<name>A0ABD3CTJ5_9LAMI</name>
<sequence length="134" mass="15540">MDVGLCRSLGRVRAMELWKITMDHRLEGIVGEMRGIAANFLDHLDEFEAWKIRMDNRFESIETRVRAIEDEMTAARVNTEIACDNSVIARETAQSDHELIWGLTAEFTRFQMMFDRRQPAPSTNMDHDLPPPNM</sequence>
<comment type="caution">
    <text evidence="1">The sequence shown here is derived from an EMBL/GenBank/DDBJ whole genome shotgun (WGS) entry which is preliminary data.</text>
</comment>